<dbReference type="AlphaFoldDB" id="A0A1L6TAX0"/>
<feature type="coiled-coil region" evidence="1">
    <location>
        <begin position="150"/>
        <end position="177"/>
    </location>
</feature>
<proteinExistence type="predicted"/>
<feature type="transmembrane region" description="Helical" evidence="3">
    <location>
        <begin position="55"/>
        <end position="73"/>
    </location>
</feature>
<evidence type="ECO:0000313" key="5">
    <source>
        <dbReference type="Proteomes" id="UP000029558"/>
    </source>
</evidence>
<protein>
    <submittedName>
        <fullName evidence="4">Type IV secretion system protein IcmG</fullName>
    </submittedName>
</protein>
<name>A0A1L6TAX0_PISSA</name>
<dbReference type="EMBL" id="CP012508">
    <property type="protein sequence ID" value="ALB22461.1"/>
    <property type="molecule type" value="Genomic_DNA"/>
</dbReference>
<evidence type="ECO:0000256" key="3">
    <source>
        <dbReference type="SAM" id="Phobius"/>
    </source>
</evidence>
<sequence>MSNNHTDKNYNFDDDQDINEDKEDLALDNEPAVKRNNADAVWQGTSLWDKIRPMLHYYIIAIIAFAVAGYMMYNAYRTLYPKQSVQQAEANHLSFSNQVETGSKSAKGFSPLAQSQENKVKNKSGLGKKEEIKPNASYGSQTGEIAGINGKKITDQIKKLAEKVDNLNRQVQKIVESQSQSYSYNEEAKKLAEKVSESQNDIENHVKSLTSNIDLIDKKLSKLENISLKNNKNINLMLANQYSHREKLRLRAIVSGRAWLVNDDGVTLTVTKNTDIPGYGHVVKVDDKQTQVTMSSGYIFN</sequence>
<dbReference type="Proteomes" id="UP000029558">
    <property type="component" value="Chromosome"/>
</dbReference>
<evidence type="ECO:0000313" key="4">
    <source>
        <dbReference type="EMBL" id="ALB22461.1"/>
    </source>
</evidence>
<evidence type="ECO:0000256" key="1">
    <source>
        <dbReference type="SAM" id="Coils"/>
    </source>
</evidence>
<accession>A0A1L6TAX0</accession>
<keyword evidence="3" id="KW-0812">Transmembrane</keyword>
<dbReference type="RefSeq" id="WP_017378269.1">
    <property type="nucleotide sequence ID" value="NZ_CP012508.1"/>
</dbReference>
<reference evidence="4 5" key="1">
    <citation type="journal article" date="2014" name="Genome Announc.">
        <title>Comparative Genome Analysis of Two Isolates of the Fish Pathogen Piscirickettsia salmonis from Different Hosts Reveals Major Differences in Virulence-Associated Secretion Systems.</title>
        <authorList>
            <person name="Bohle H."/>
            <person name="Henriquez P."/>
            <person name="Grothusen H."/>
            <person name="Navas E."/>
            <person name="Sandoval A."/>
            <person name="Bustamante F."/>
            <person name="Bustos P."/>
            <person name="Mancilla M."/>
        </authorList>
    </citation>
    <scope>NUCLEOTIDE SEQUENCE [LARGE SCALE GENOMIC DNA]</scope>
    <source>
        <strain evidence="5">B1-32597</strain>
    </source>
</reference>
<keyword evidence="3" id="KW-1133">Transmembrane helix</keyword>
<keyword evidence="3" id="KW-0472">Membrane</keyword>
<gene>
    <name evidence="4" type="primary">icmG</name>
    <name evidence="4" type="ORF">KU39_1279</name>
</gene>
<keyword evidence="1" id="KW-0175">Coiled coil</keyword>
<dbReference type="OrthoDB" id="5615758at2"/>
<organism evidence="4 5">
    <name type="scientific">Piscirickettsia salmonis</name>
    <dbReference type="NCBI Taxonomy" id="1238"/>
    <lineage>
        <taxon>Bacteria</taxon>
        <taxon>Pseudomonadati</taxon>
        <taxon>Pseudomonadota</taxon>
        <taxon>Gammaproteobacteria</taxon>
        <taxon>Thiotrichales</taxon>
        <taxon>Piscirickettsiaceae</taxon>
        <taxon>Piscirickettsia</taxon>
    </lineage>
</organism>
<dbReference type="SMR" id="A0A1L6TAX0"/>
<evidence type="ECO:0000256" key="2">
    <source>
        <dbReference type="SAM" id="MobiDB-lite"/>
    </source>
</evidence>
<feature type="region of interest" description="Disordered" evidence="2">
    <location>
        <begin position="105"/>
        <end position="134"/>
    </location>
</feature>